<dbReference type="AlphaFoldDB" id="A0A841PM56"/>
<organism evidence="1 2">
    <name type="scientific">Mesorhizobium sangaii</name>
    <dbReference type="NCBI Taxonomy" id="505389"/>
    <lineage>
        <taxon>Bacteria</taxon>
        <taxon>Pseudomonadati</taxon>
        <taxon>Pseudomonadota</taxon>
        <taxon>Alphaproteobacteria</taxon>
        <taxon>Hyphomicrobiales</taxon>
        <taxon>Phyllobacteriaceae</taxon>
        <taxon>Mesorhizobium</taxon>
    </lineage>
</organism>
<evidence type="ECO:0000313" key="2">
    <source>
        <dbReference type="Proteomes" id="UP000556329"/>
    </source>
</evidence>
<evidence type="ECO:0000313" key="1">
    <source>
        <dbReference type="EMBL" id="MBB6409555.1"/>
    </source>
</evidence>
<gene>
    <name evidence="1" type="ORF">HNQ71_002220</name>
</gene>
<accession>A0A841PM56</accession>
<keyword evidence="2" id="KW-1185">Reference proteome</keyword>
<dbReference type="EMBL" id="JACHEF010000002">
    <property type="protein sequence ID" value="MBB6409555.1"/>
    <property type="molecule type" value="Genomic_DNA"/>
</dbReference>
<proteinExistence type="predicted"/>
<comment type="caution">
    <text evidence="1">The sequence shown here is derived from an EMBL/GenBank/DDBJ whole genome shotgun (WGS) entry which is preliminary data.</text>
</comment>
<name>A0A841PM56_9HYPH</name>
<evidence type="ECO:0008006" key="3">
    <source>
        <dbReference type="Google" id="ProtNLM"/>
    </source>
</evidence>
<protein>
    <recommendedName>
        <fullName evidence="3">Lytic murein transglycosylase</fullName>
    </recommendedName>
</protein>
<sequence length="49" mass="5316">MSHWLSPVSNAKKWAARSRLPISPFEGEMSDRTEGGALARPDICFAGIA</sequence>
<dbReference type="Proteomes" id="UP000556329">
    <property type="component" value="Unassembled WGS sequence"/>
</dbReference>
<reference evidence="1 2" key="1">
    <citation type="submission" date="2020-08" db="EMBL/GenBank/DDBJ databases">
        <title>Genomic Encyclopedia of Type Strains, Phase IV (KMG-IV): sequencing the most valuable type-strain genomes for metagenomic binning, comparative biology and taxonomic classification.</title>
        <authorList>
            <person name="Goeker M."/>
        </authorList>
    </citation>
    <scope>NUCLEOTIDE SEQUENCE [LARGE SCALE GENOMIC DNA]</scope>
    <source>
        <strain evidence="1 2">DSM 100039</strain>
    </source>
</reference>